<dbReference type="RefSeq" id="XP_056546706.1">
    <property type="nucleotide sequence ID" value="XM_056683100.1"/>
</dbReference>
<evidence type="ECO:0000313" key="3">
    <source>
        <dbReference type="Proteomes" id="UP001149163"/>
    </source>
</evidence>
<dbReference type="AlphaFoldDB" id="A0A9W9LSH3"/>
<dbReference type="GeneID" id="81422276"/>
<protein>
    <submittedName>
        <fullName evidence="2">Uncharacterized protein</fullName>
    </submittedName>
</protein>
<keyword evidence="3" id="KW-1185">Reference proteome</keyword>
<dbReference type="Proteomes" id="UP001149163">
    <property type="component" value="Unassembled WGS sequence"/>
</dbReference>
<reference evidence="2" key="2">
    <citation type="journal article" date="2023" name="IMA Fungus">
        <title>Comparative genomic study of the Penicillium genus elucidates a diverse pangenome and 15 lateral gene transfer events.</title>
        <authorList>
            <person name="Petersen C."/>
            <person name="Sorensen T."/>
            <person name="Nielsen M.R."/>
            <person name="Sondergaard T.E."/>
            <person name="Sorensen J.L."/>
            <person name="Fitzpatrick D.A."/>
            <person name="Frisvad J.C."/>
            <person name="Nielsen K.L."/>
        </authorList>
    </citation>
    <scope>NUCLEOTIDE SEQUENCE</scope>
    <source>
        <strain evidence="2">IBT 26290</strain>
    </source>
</reference>
<proteinExistence type="predicted"/>
<feature type="region of interest" description="Disordered" evidence="1">
    <location>
        <begin position="1"/>
        <end position="21"/>
    </location>
</feature>
<accession>A0A9W9LSH3</accession>
<dbReference type="EMBL" id="JAPQKN010000001">
    <property type="protein sequence ID" value="KAJ5175098.1"/>
    <property type="molecule type" value="Genomic_DNA"/>
</dbReference>
<sequence>MEPEIAKNVSISENGRPPNTPVLSIEITPSITVSRDYPLGILVEIHREEDGTNKPCTFLWDVDCDA</sequence>
<evidence type="ECO:0000313" key="2">
    <source>
        <dbReference type="EMBL" id="KAJ5175098.1"/>
    </source>
</evidence>
<organism evidence="2 3">
    <name type="scientific">Penicillium canariense</name>
    <dbReference type="NCBI Taxonomy" id="189055"/>
    <lineage>
        <taxon>Eukaryota</taxon>
        <taxon>Fungi</taxon>
        <taxon>Dikarya</taxon>
        <taxon>Ascomycota</taxon>
        <taxon>Pezizomycotina</taxon>
        <taxon>Eurotiomycetes</taxon>
        <taxon>Eurotiomycetidae</taxon>
        <taxon>Eurotiales</taxon>
        <taxon>Aspergillaceae</taxon>
        <taxon>Penicillium</taxon>
    </lineage>
</organism>
<reference evidence="2" key="1">
    <citation type="submission" date="2022-11" db="EMBL/GenBank/DDBJ databases">
        <authorList>
            <person name="Petersen C."/>
        </authorList>
    </citation>
    <scope>NUCLEOTIDE SEQUENCE</scope>
    <source>
        <strain evidence="2">IBT 26290</strain>
    </source>
</reference>
<comment type="caution">
    <text evidence="2">The sequence shown here is derived from an EMBL/GenBank/DDBJ whole genome shotgun (WGS) entry which is preliminary data.</text>
</comment>
<name>A0A9W9LSH3_9EURO</name>
<evidence type="ECO:0000256" key="1">
    <source>
        <dbReference type="SAM" id="MobiDB-lite"/>
    </source>
</evidence>
<gene>
    <name evidence="2" type="ORF">N7482_000975</name>
</gene>